<feature type="compositionally biased region" description="Low complexity" evidence="1">
    <location>
        <begin position="381"/>
        <end position="390"/>
    </location>
</feature>
<name>A0AAW2JSU3_SESRA</name>
<evidence type="ECO:0000259" key="2">
    <source>
        <dbReference type="Pfam" id="PF24714"/>
    </source>
</evidence>
<organism evidence="3">
    <name type="scientific">Sesamum radiatum</name>
    <name type="common">Black benniseed</name>
    <dbReference type="NCBI Taxonomy" id="300843"/>
    <lineage>
        <taxon>Eukaryota</taxon>
        <taxon>Viridiplantae</taxon>
        <taxon>Streptophyta</taxon>
        <taxon>Embryophyta</taxon>
        <taxon>Tracheophyta</taxon>
        <taxon>Spermatophyta</taxon>
        <taxon>Magnoliopsida</taxon>
        <taxon>eudicotyledons</taxon>
        <taxon>Gunneridae</taxon>
        <taxon>Pentapetalae</taxon>
        <taxon>asterids</taxon>
        <taxon>lamiids</taxon>
        <taxon>Lamiales</taxon>
        <taxon>Pedaliaceae</taxon>
        <taxon>Sesamum</taxon>
    </lineage>
</organism>
<dbReference type="Pfam" id="PF24714">
    <property type="entry name" value="TOR1L1_N"/>
    <property type="match status" value="1"/>
</dbReference>
<feature type="domain" description="TORTIFOLIA1/SINE1-2 N-terminal" evidence="2">
    <location>
        <begin position="61"/>
        <end position="331"/>
    </location>
</feature>
<evidence type="ECO:0000256" key="1">
    <source>
        <dbReference type="SAM" id="MobiDB-lite"/>
    </source>
</evidence>
<dbReference type="GO" id="GO:0008017">
    <property type="term" value="F:microtubule binding"/>
    <property type="evidence" value="ECO:0007669"/>
    <property type="project" value="InterPro"/>
</dbReference>
<dbReference type="PANTHER" id="PTHR31355">
    <property type="entry name" value="MICROTUBULE-ASSOCIATED PROTEIN TORTIFOLIA1"/>
    <property type="match status" value="1"/>
</dbReference>
<comment type="caution">
    <text evidence="3">The sequence shown here is derived from an EMBL/GenBank/DDBJ whole genome shotgun (WGS) entry which is preliminary data.</text>
</comment>
<dbReference type="AlphaFoldDB" id="A0AAW2JSU3"/>
<feature type="region of interest" description="Disordered" evidence="1">
    <location>
        <begin position="381"/>
        <end position="401"/>
    </location>
</feature>
<reference evidence="3" key="1">
    <citation type="submission" date="2020-06" db="EMBL/GenBank/DDBJ databases">
        <authorList>
            <person name="Li T."/>
            <person name="Hu X."/>
            <person name="Zhang T."/>
            <person name="Song X."/>
            <person name="Zhang H."/>
            <person name="Dai N."/>
            <person name="Sheng W."/>
            <person name="Hou X."/>
            <person name="Wei L."/>
        </authorList>
    </citation>
    <scope>NUCLEOTIDE SEQUENCE</scope>
    <source>
        <strain evidence="3">G02</strain>
        <tissue evidence="3">Leaf</tissue>
    </source>
</reference>
<sequence>MKSSPRHINTTASLEPFDPSPPCATVSPGVSATLRCLIHLFSVILSVISHKMTIAKQTSGELKIRVNTCLNKLADRDTLSMATYELENIARALSTDAFAPFLNCISCTDSSEKSPVRRQCVRLLGVLSVAHGDALSPHLSRMISAVLRRLRDPDSAVRAACVDAVASITSNVTSQPFATVLKPLIDALFHEQDMNAQIGLSLCLSAAVDAAGKIDVAELRKLLAKVLKLVRSECFKAKPALLLFIGSIVSSGCARSKSLITSLISTVVEFLGSEDWAARKAAAEVLEKVAVVEIDLAPEFKVPCVSALESRRFDKVKVVRETMNRALEKWRDVPAPLQEVSAPPKDTLNRRSPVLPCRSLCDSGLQTPAPMRKIMPTLSPALSYSSTTSSRETILGSEEDKSSKLDTRKNFLVFPLNCDDNLNLADEDVKKHSGKELEDLCVIRKQLMQIENQQSSLLDLLQIQQSSDVDRARAGQSNIEFHSLFLQRFMGSSEKGMSSLEKRVAGLEKVVGEIKHGLAMPTKGILGPECAGNTCCIVAGAEFLSPKFWRKTEGQNVNS</sequence>
<accession>A0AAW2JSU3</accession>
<dbReference type="Gene3D" id="1.25.10.10">
    <property type="entry name" value="Leucine-rich Repeat Variant"/>
    <property type="match status" value="1"/>
</dbReference>
<gene>
    <name evidence="3" type="ORF">Sradi_6746800</name>
</gene>
<dbReference type="FunFam" id="1.25.10.10:FF:000549">
    <property type="entry name" value="ARM repeat superfamily protein"/>
    <property type="match status" value="1"/>
</dbReference>
<dbReference type="InterPro" id="IPR057600">
    <property type="entry name" value="TORTIFOLIA1/SINE1-2_N"/>
</dbReference>
<proteinExistence type="predicted"/>
<dbReference type="InterPro" id="IPR011989">
    <property type="entry name" value="ARM-like"/>
</dbReference>
<dbReference type="EMBL" id="JACGWJ010000032">
    <property type="protein sequence ID" value="KAL0296947.1"/>
    <property type="molecule type" value="Genomic_DNA"/>
</dbReference>
<reference evidence="3" key="2">
    <citation type="journal article" date="2024" name="Plant">
        <title>Genomic evolution and insights into agronomic trait innovations of Sesamum species.</title>
        <authorList>
            <person name="Miao H."/>
            <person name="Wang L."/>
            <person name="Qu L."/>
            <person name="Liu H."/>
            <person name="Sun Y."/>
            <person name="Le M."/>
            <person name="Wang Q."/>
            <person name="Wei S."/>
            <person name="Zheng Y."/>
            <person name="Lin W."/>
            <person name="Duan Y."/>
            <person name="Cao H."/>
            <person name="Xiong S."/>
            <person name="Wang X."/>
            <person name="Wei L."/>
            <person name="Li C."/>
            <person name="Ma Q."/>
            <person name="Ju M."/>
            <person name="Zhao R."/>
            <person name="Li G."/>
            <person name="Mu C."/>
            <person name="Tian Q."/>
            <person name="Mei H."/>
            <person name="Zhang T."/>
            <person name="Gao T."/>
            <person name="Zhang H."/>
        </authorList>
    </citation>
    <scope>NUCLEOTIDE SEQUENCE</scope>
    <source>
        <strain evidence="3">G02</strain>
    </source>
</reference>
<dbReference type="InterPro" id="IPR033337">
    <property type="entry name" value="TORTIFOLIA1/SINE1-2"/>
</dbReference>
<dbReference type="SUPFAM" id="SSF48371">
    <property type="entry name" value="ARM repeat"/>
    <property type="match status" value="1"/>
</dbReference>
<evidence type="ECO:0000313" key="3">
    <source>
        <dbReference type="EMBL" id="KAL0296947.1"/>
    </source>
</evidence>
<dbReference type="InterPro" id="IPR016024">
    <property type="entry name" value="ARM-type_fold"/>
</dbReference>
<dbReference type="GO" id="GO:0005874">
    <property type="term" value="C:microtubule"/>
    <property type="evidence" value="ECO:0007669"/>
    <property type="project" value="InterPro"/>
</dbReference>
<protein>
    <submittedName>
        <fullName evidence="3">TORTIFOLIA1-like protein 4</fullName>
    </submittedName>
</protein>
<dbReference type="PANTHER" id="PTHR31355:SF28">
    <property type="entry name" value="MICROTUBULE-ASSOCIATED PROTEIN TORTIFOLIA1-LIKE"/>
    <property type="match status" value="1"/>
</dbReference>